<comment type="subunit">
    <text evidence="13">F-type ATPases have 2 components, F(1) - the catalytic core - and F(0) - the membrane proton channel. F(1) has five subunits: alpha(3), beta(3), gamma(1), delta(1), epsilon(1). F(0) has three main subunits: a(1), b(2) and c(10-14). The alpha and beta chains form an alternating ring which encloses part of the gamma chain. F(1) is attached to F(0) by a central stalk formed by the gamma and epsilon chains, while a peripheral stalk is formed by the delta and b chains.</text>
</comment>
<comment type="function">
    <text evidence="11">Component of the F(0) channel, it forms part of the peripheral stalk, linking F(1) to F(0). The b'-subunit is a diverged and duplicated form of b found in plants and photosynthetic bacteria.</text>
</comment>
<comment type="subcellular location">
    <subcellularLocation>
        <location evidence="13">Cell membrane</location>
        <topology evidence="13">Single-pass membrane protein</topology>
    </subcellularLocation>
    <subcellularLocation>
        <location evidence="12">Endomembrane system</location>
        <topology evidence="12">Single-pass membrane protein</topology>
    </subcellularLocation>
</comment>
<dbReference type="EMBL" id="QPGR01000002">
    <property type="protein sequence ID" value="TBR81974.1"/>
    <property type="molecule type" value="Genomic_DNA"/>
</dbReference>
<dbReference type="InterPro" id="IPR002146">
    <property type="entry name" value="ATP_synth_b/b'su_bac/chlpt"/>
</dbReference>
<dbReference type="PANTHER" id="PTHR33445:SF2">
    <property type="entry name" value="ATP SYNTHASE SUBUNIT B', CHLOROPLASTIC"/>
    <property type="match status" value="1"/>
</dbReference>
<name>A0A4Q9JV99_9BACT</name>
<dbReference type="OrthoDB" id="5373033at2"/>
<evidence type="ECO:0000256" key="7">
    <source>
        <dbReference type="ARBA" id="ARBA00023065"/>
    </source>
</evidence>
<dbReference type="GO" id="GO:0012505">
    <property type="term" value="C:endomembrane system"/>
    <property type="evidence" value="ECO:0007669"/>
    <property type="project" value="UniProtKB-SubCell"/>
</dbReference>
<dbReference type="GO" id="GO:0046961">
    <property type="term" value="F:proton-transporting ATPase activity, rotational mechanism"/>
    <property type="evidence" value="ECO:0007669"/>
    <property type="project" value="TreeGrafter"/>
</dbReference>
<comment type="caution">
    <text evidence="15">The sequence shown here is derived from an EMBL/GenBank/DDBJ whole genome shotgun (WGS) entry which is preliminary data.</text>
</comment>
<evidence type="ECO:0000256" key="1">
    <source>
        <dbReference type="ARBA" id="ARBA00005513"/>
    </source>
</evidence>
<evidence type="ECO:0000256" key="3">
    <source>
        <dbReference type="ARBA" id="ARBA00022547"/>
    </source>
</evidence>
<feature type="transmembrane region" description="Helical" evidence="13">
    <location>
        <begin position="27"/>
        <end position="46"/>
    </location>
</feature>
<keyword evidence="13" id="KW-1003">Cell membrane</keyword>
<gene>
    <name evidence="13" type="primary">atpF</name>
    <name evidence="15" type="ORF">DU473_01445</name>
</gene>
<evidence type="ECO:0000256" key="8">
    <source>
        <dbReference type="ARBA" id="ARBA00023136"/>
    </source>
</evidence>
<dbReference type="RefSeq" id="WP_131164032.1">
    <property type="nucleotide sequence ID" value="NZ_CP076657.1"/>
</dbReference>
<keyword evidence="6 13" id="KW-1133">Transmembrane helix</keyword>
<evidence type="ECO:0000256" key="4">
    <source>
        <dbReference type="ARBA" id="ARBA00022692"/>
    </source>
</evidence>
<evidence type="ECO:0000256" key="12">
    <source>
        <dbReference type="ARBA" id="ARBA00037847"/>
    </source>
</evidence>
<comment type="function">
    <text evidence="10 13">F(1)F(0) ATP synthase produces ATP from ADP in the presence of a proton or sodium gradient. F-type ATPases consist of two structural domains, F(1) containing the extramembraneous catalytic core and F(0) containing the membrane proton channel, linked together by a central stalk and a peripheral stalk. During catalysis, ATP synthesis in the catalytic domain of F(1) is coupled via a rotary mechanism of the central stalk subunits to proton translocation.</text>
</comment>
<accession>A0A4Q9JV99</accession>
<dbReference type="NCBIfam" id="NF006292">
    <property type="entry name" value="PRK08475.1"/>
    <property type="match status" value="1"/>
</dbReference>
<evidence type="ECO:0000256" key="13">
    <source>
        <dbReference type="HAMAP-Rule" id="MF_01398"/>
    </source>
</evidence>
<evidence type="ECO:0000313" key="15">
    <source>
        <dbReference type="EMBL" id="TBR81974.1"/>
    </source>
</evidence>
<keyword evidence="2 13" id="KW-0813">Transport</keyword>
<evidence type="ECO:0000256" key="11">
    <source>
        <dbReference type="ARBA" id="ARBA00025614"/>
    </source>
</evidence>
<keyword evidence="16" id="KW-1185">Reference proteome</keyword>
<evidence type="ECO:0000313" key="16">
    <source>
        <dbReference type="Proteomes" id="UP000292583"/>
    </source>
</evidence>
<evidence type="ECO:0000256" key="14">
    <source>
        <dbReference type="RuleBase" id="RU003848"/>
    </source>
</evidence>
<keyword evidence="5 13" id="KW-0375">Hydrogen ion transport</keyword>
<dbReference type="InterPro" id="IPR050059">
    <property type="entry name" value="ATP_synthase_B_chain"/>
</dbReference>
<evidence type="ECO:0000256" key="10">
    <source>
        <dbReference type="ARBA" id="ARBA00025198"/>
    </source>
</evidence>
<protein>
    <recommendedName>
        <fullName evidence="13">ATP synthase subunit b</fullName>
    </recommendedName>
    <alternativeName>
        <fullName evidence="13">ATP synthase F(0) sector subunit b</fullName>
    </alternativeName>
    <alternativeName>
        <fullName evidence="13">ATPase subunit I</fullName>
    </alternativeName>
    <alternativeName>
        <fullName evidence="13">F-type ATPase subunit b</fullName>
        <shortName evidence="13">F-ATPase subunit b</shortName>
    </alternativeName>
</protein>
<dbReference type="GO" id="GO:0046933">
    <property type="term" value="F:proton-transporting ATP synthase activity, rotational mechanism"/>
    <property type="evidence" value="ECO:0007669"/>
    <property type="project" value="UniProtKB-UniRule"/>
</dbReference>
<keyword evidence="3 13" id="KW-0138">CF(0)</keyword>
<evidence type="ECO:0000256" key="2">
    <source>
        <dbReference type="ARBA" id="ARBA00022448"/>
    </source>
</evidence>
<dbReference type="AlphaFoldDB" id="A0A4Q9JV99"/>
<dbReference type="Pfam" id="PF00430">
    <property type="entry name" value="ATP-synt_B"/>
    <property type="match status" value="1"/>
</dbReference>
<evidence type="ECO:0000256" key="5">
    <source>
        <dbReference type="ARBA" id="ARBA00022781"/>
    </source>
</evidence>
<dbReference type="PANTHER" id="PTHR33445">
    <property type="entry name" value="ATP SYNTHASE SUBUNIT B', CHLOROPLASTIC"/>
    <property type="match status" value="1"/>
</dbReference>
<sequence length="170" mass="19992">MQKLKFLLFLLPVYVLGSPSGNGDYDIIPRVVNFLIFIAILYYFIATPLKNFYKNRIFQISSKLDEIQRKLLESKTKKFEMAKKLEEAKIEASNALNHAKKEVEILVQKVKDEAQHEINLLNKYFEEQKNYEIKKIEKEVISQILSELFKESNTILKQDDMIDIIMKKVS</sequence>
<proteinExistence type="inferred from homology"/>
<evidence type="ECO:0000256" key="9">
    <source>
        <dbReference type="ARBA" id="ARBA00023310"/>
    </source>
</evidence>
<keyword evidence="9 13" id="KW-0066">ATP synthesis</keyword>
<reference evidence="15 16" key="1">
    <citation type="submission" date="2018-07" db="EMBL/GenBank/DDBJ databases">
        <title>Campylobacter zealandensis sp. nov., isolated from birds and water in New Zealand.</title>
        <authorList>
            <person name="Wilkinson D.A."/>
            <person name="Biggs P.J."/>
            <person name="French N.P."/>
            <person name="Midwinter A.C."/>
        </authorList>
    </citation>
    <scope>NUCLEOTIDE SEQUENCE [LARGE SCALE GENOMIC DNA]</scope>
    <source>
        <strain evidence="15 16">B423b</strain>
    </source>
</reference>
<dbReference type="Proteomes" id="UP000292583">
    <property type="component" value="Unassembled WGS sequence"/>
</dbReference>
<keyword evidence="7 13" id="KW-0406">Ion transport</keyword>
<keyword evidence="4 13" id="KW-0812">Transmembrane</keyword>
<dbReference type="GO" id="GO:0045259">
    <property type="term" value="C:proton-transporting ATP synthase complex"/>
    <property type="evidence" value="ECO:0007669"/>
    <property type="project" value="UniProtKB-KW"/>
</dbReference>
<dbReference type="HAMAP" id="MF_01398">
    <property type="entry name" value="ATP_synth_b_bprime"/>
    <property type="match status" value="1"/>
</dbReference>
<keyword evidence="8 13" id="KW-0472">Membrane</keyword>
<dbReference type="CDD" id="cd06503">
    <property type="entry name" value="ATP-synt_Fo_b"/>
    <property type="match status" value="1"/>
</dbReference>
<dbReference type="GO" id="GO:0005886">
    <property type="term" value="C:plasma membrane"/>
    <property type="evidence" value="ECO:0007669"/>
    <property type="project" value="UniProtKB-SubCell"/>
</dbReference>
<organism evidence="15 16">
    <name type="scientific">Campylobacter novaezeelandiae</name>
    <dbReference type="NCBI Taxonomy" id="2267891"/>
    <lineage>
        <taxon>Bacteria</taxon>
        <taxon>Pseudomonadati</taxon>
        <taxon>Campylobacterota</taxon>
        <taxon>Epsilonproteobacteria</taxon>
        <taxon>Campylobacterales</taxon>
        <taxon>Campylobacteraceae</taxon>
        <taxon>Campylobacter</taxon>
    </lineage>
</organism>
<evidence type="ECO:0000256" key="6">
    <source>
        <dbReference type="ARBA" id="ARBA00022989"/>
    </source>
</evidence>
<comment type="similarity">
    <text evidence="1 13 14">Belongs to the ATPase B chain family.</text>
</comment>